<sequence>MSETPPRPAAVTARLAGTSGLNGLAGLSKLRRSSGCTRRWKSYARE</sequence>
<name>A0ABW6T0T2_9ACTN</name>
<dbReference type="RefSeq" id="WP_387417012.1">
    <property type="nucleotide sequence ID" value="NZ_JBIASD010000036.1"/>
</dbReference>
<reference evidence="1 2" key="1">
    <citation type="submission" date="2024-10" db="EMBL/GenBank/DDBJ databases">
        <title>The Natural Products Discovery Center: Release of the First 8490 Sequenced Strains for Exploring Actinobacteria Biosynthetic Diversity.</title>
        <authorList>
            <person name="Kalkreuter E."/>
            <person name="Kautsar S.A."/>
            <person name="Yang D."/>
            <person name="Bader C.D."/>
            <person name="Teijaro C.N."/>
            <person name="Fluegel L."/>
            <person name="Davis C.M."/>
            <person name="Simpson J.R."/>
            <person name="Lauterbach L."/>
            <person name="Steele A.D."/>
            <person name="Gui C."/>
            <person name="Meng S."/>
            <person name="Li G."/>
            <person name="Viehrig K."/>
            <person name="Ye F."/>
            <person name="Su P."/>
            <person name="Kiefer A.F."/>
            <person name="Nichols A."/>
            <person name="Cepeda A.J."/>
            <person name="Yan W."/>
            <person name="Fan B."/>
            <person name="Jiang Y."/>
            <person name="Adhikari A."/>
            <person name="Zheng C.-J."/>
            <person name="Schuster L."/>
            <person name="Cowan T.M."/>
            <person name="Smanski M.J."/>
            <person name="Chevrette M.G."/>
            <person name="De Carvalho L.P.S."/>
            <person name="Shen B."/>
        </authorList>
    </citation>
    <scope>NUCLEOTIDE SEQUENCE [LARGE SCALE GENOMIC DNA]</scope>
    <source>
        <strain evidence="1 2">NPDC002173</strain>
    </source>
</reference>
<dbReference type="EMBL" id="JBIASD010000036">
    <property type="protein sequence ID" value="MFF3670803.1"/>
    <property type="molecule type" value="Genomic_DNA"/>
</dbReference>
<accession>A0ABW6T0T2</accession>
<evidence type="ECO:0000313" key="1">
    <source>
        <dbReference type="EMBL" id="MFF3670803.1"/>
    </source>
</evidence>
<organism evidence="1 2">
    <name type="scientific">Microtetraspora malaysiensis</name>
    <dbReference type="NCBI Taxonomy" id="161358"/>
    <lineage>
        <taxon>Bacteria</taxon>
        <taxon>Bacillati</taxon>
        <taxon>Actinomycetota</taxon>
        <taxon>Actinomycetes</taxon>
        <taxon>Streptosporangiales</taxon>
        <taxon>Streptosporangiaceae</taxon>
        <taxon>Microtetraspora</taxon>
    </lineage>
</organism>
<dbReference type="Proteomes" id="UP001602013">
    <property type="component" value="Unassembled WGS sequence"/>
</dbReference>
<protein>
    <submittedName>
        <fullName evidence="1">Uncharacterized protein</fullName>
    </submittedName>
</protein>
<gene>
    <name evidence="1" type="ORF">ACFYXI_34965</name>
</gene>
<proteinExistence type="predicted"/>
<evidence type="ECO:0000313" key="2">
    <source>
        <dbReference type="Proteomes" id="UP001602013"/>
    </source>
</evidence>
<comment type="caution">
    <text evidence="1">The sequence shown here is derived from an EMBL/GenBank/DDBJ whole genome shotgun (WGS) entry which is preliminary data.</text>
</comment>
<keyword evidence="2" id="KW-1185">Reference proteome</keyword>